<keyword evidence="3" id="KW-1185">Reference proteome</keyword>
<feature type="chain" id="PRO_5046890367" evidence="1">
    <location>
        <begin position="21"/>
        <end position="228"/>
    </location>
</feature>
<sequence length="228" mass="24998">MARFLLQLVAWLCLGSHVAGQVEEVGIAGAGETEAPQSNDAIDIQKQVALVNATRPKSNDAIDIQKQVALVNATGPKSNDAIDIQKQVALVRACEPKSNDAIDIQKQVALVNATGPKSNDAIDIQKQVALVNTTGPKVNAVNRADEGANYPTPAHGLDVRRLTATFLAGLFRGRHLPGRLRANLRRCGMRDSFRIRGAQLRPRPEHKRRDHWHVGLMVLWGRRAQRPR</sequence>
<dbReference type="Proteomes" id="UP001189429">
    <property type="component" value="Unassembled WGS sequence"/>
</dbReference>
<evidence type="ECO:0000256" key="1">
    <source>
        <dbReference type="SAM" id="SignalP"/>
    </source>
</evidence>
<proteinExistence type="predicted"/>
<name>A0ABN9U3D2_9DINO</name>
<keyword evidence="1" id="KW-0732">Signal</keyword>
<comment type="caution">
    <text evidence="2">The sequence shown here is derived from an EMBL/GenBank/DDBJ whole genome shotgun (WGS) entry which is preliminary data.</text>
</comment>
<protein>
    <submittedName>
        <fullName evidence="2">Uncharacterized protein</fullName>
    </submittedName>
</protein>
<evidence type="ECO:0000313" key="2">
    <source>
        <dbReference type="EMBL" id="CAK0852048.1"/>
    </source>
</evidence>
<accession>A0ABN9U3D2</accession>
<evidence type="ECO:0000313" key="3">
    <source>
        <dbReference type="Proteomes" id="UP001189429"/>
    </source>
</evidence>
<feature type="signal peptide" evidence="1">
    <location>
        <begin position="1"/>
        <end position="20"/>
    </location>
</feature>
<reference evidence="2" key="1">
    <citation type="submission" date="2023-10" db="EMBL/GenBank/DDBJ databases">
        <authorList>
            <person name="Chen Y."/>
            <person name="Shah S."/>
            <person name="Dougan E. K."/>
            <person name="Thang M."/>
            <person name="Chan C."/>
        </authorList>
    </citation>
    <scope>NUCLEOTIDE SEQUENCE [LARGE SCALE GENOMIC DNA]</scope>
</reference>
<dbReference type="EMBL" id="CAUYUJ010015289">
    <property type="protein sequence ID" value="CAK0852048.1"/>
    <property type="molecule type" value="Genomic_DNA"/>
</dbReference>
<organism evidence="2 3">
    <name type="scientific">Prorocentrum cordatum</name>
    <dbReference type="NCBI Taxonomy" id="2364126"/>
    <lineage>
        <taxon>Eukaryota</taxon>
        <taxon>Sar</taxon>
        <taxon>Alveolata</taxon>
        <taxon>Dinophyceae</taxon>
        <taxon>Prorocentrales</taxon>
        <taxon>Prorocentraceae</taxon>
        <taxon>Prorocentrum</taxon>
    </lineage>
</organism>
<gene>
    <name evidence="2" type="ORF">PCOR1329_LOCUS44020</name>
</gene>